<reference evidence="4" key="1">
    <citation type="submission" date="2021-02" db="EMBL/GenBank/DDBJ databases">
        <authorList>
            <person name="Nowell W R."/>
        </authorList>
    </citation>
    <scope>NUCLEOTIDE SEQUENCE</scope>
</reference>
<dbReference type="AlphaFoldDB" id="A0A814Q4D1"/>
<gene>
    <name evidence="7" type="ORF">FNK824_LOCUS13561</name>
    <name evidence="6" type="ORF">JBS370_LOCUS9345</name>
    <name evidence="5" type="ORF">OTI717_LOCUS1074</name>
    <name evidence="2" type="ORF">RFH988_LOCUS12056</name>
    <name evidence="4" type="ORF">SEV965_LOCUS16560</name>
    <name evidence="3" type="ORF">ZHD862_LOCUS10799</name>
</gene>
<dbReference type="EMBL" id="CAJNOT010000393">
    <property type="protein sequence ID" value="CAF0966963.1"/>
    <property type="molecule type" value="Genomic_DNA"/>
</dbReference>
<evidence type="ECO:0000313" key="3">
    <source>
        <dbReference type="EMBL" id="CAF0966963.1"/>
    </source>
</evidence>
<accession>A0A814Q4D1</accession>
<dbReference type="EMBL" id="CAJOBD010000629">
    <property type="protein sequence ID" value="CAF3698485.1"/>
    <property type="molecule type" value="Genomic_DNA"/>
</dbReference>
<feature type="transmembrane region" description="Helical" evidence="1">
    <location>
        <begin position="6"/>
        <end position="22"/>
    </location>
</feature>
<dbReference type="EMBL" id="CAJOBE010001787">
    <property type="protein sequence ID" value="CAF3774617.1"/>
    <property type="molecule type" value="Genomic_DNA"/>
</dbReference>
<evidence type="ECO:0000313" key="2">
    <source>
        <dbReference type="EMBL" id="CAF0959348.1"/>
    </source>
</evidence>
<dbReference type="Proteomes" id="UP000663823">
    <property type="component" value="Unassembled WGS sequence"/>
</dbReference>
<evidence type="ECO:0000313" key="5">
    <source>
        <dbReference type="EMBL" id="CAF3490095.1"/>
    </source>
</evidence>
<dbReference type="Proteomes" id="UP000663882">
    <property type="component" value="Unassembled WGS sequence"/>
</dbReference>
<evidence type="ECO:0000313" key="7">
    <source>
        <dbReference type="EMBL" id="CAF3774617.1"/>
    </source>
</evidence>
<comment type="caution">
    <text evidence="4">The sequence shown here is derived from an EMBL/GenBank/DDBJ whole genome shotgun (WGS) entry which is preliminary data.</text>
</comment>
<dbReference type="Proteomes" id="UP000663864">
    <property type="component" value="Unassembled WGS sequence"/>
</dbReference>
<dbReference type="OrthoDB" id="10095895at2759"/>
<evidence type="ECO:0000313" key="8">
    <source>
        <dbReference type="Proteomes" id="UP000663889"/>
    </source>
</evidence>
<evidence type="ECO:0000313" key="6">
    <source>
        <dbReference type="EMBL" id="CAF3698485.1"/>
    </source>
</evidence>
<dbReference type="EMBL" id="CAJNOO010000493">
    <property type="protein sequence ID" value="CAF0959348.1"/>
    <property type="molecule type" value="Genomic_DNA"/>
</dbReference>
<dbReference type="EMBL" id="CAJNOU010000911">
    <property type="protein sequence ID" value="CAF1114369.1"/>
    <property type="molecule type" value="Genomic_DNA"/>
</dbReference>
<dbReference type="Proteomes" id="UP000663836">
    <property type="component" value="Unassembled WGS sequence"/>
</dbReference>
<evidence type="ECO:0000313" key="4">
    <source>
        <dbReference type="EMBL" id="CAF1114369.1"/>
    </source>
</evidence>
<dbReference type="EMBL" id="CAJOAX010000042">
    <property type="protein sequence ID" value="CAF3490095.1"/>
    <property type="molecule type" value="Genomic_DNA"/>
</dbReference>
<keyword evidence="1" id="KW-0472">Membrane</keyword>
<sequence>MFDEYLQLLYPFHLWLLLYLFIKQDITFAVPQIDIGNINSKDIDTNEYSPVSVTTWIQLKMNLGKDHLNAYHSRKTRPTIMKATFIMISSILILLSVGGIISIIVYYVKKE</sequence>
<keyword evidence="1" id="KW-0812">Transmembrane</keyword>
<name>A0A814Q4D1_9BILA</name>
<proteinExistence type="predicted"/>
<dbReference type="Proteomes" id="UP000663874">
    <property type="component" value="Unassembled WGS sequence"/>
</dbReference>
<organism evidence="4 8">
    <name type="scientific">Rotaria sordida</name>
    <dbReference type="NCBI Taxonomy" id="392033"/>
    <lineage>
        <taxon>Eukaryota</taxon>
        <taxon>Metazoa</taxon>
        <taxon>Spiralia</taxon>
        <taxon>Gnathifera</taxon>
        <taxon>Rotifera</taxon>
        <taxon>Eurotatoria</taxon>
        <taxon>Bdelloidea</taxon>
        <taxon>Philodinida</taxon>
        <taxon>Philodinidae</taxon>
        <taxon>Rotaria</taxon>
    </lineage>
</organism>
<protein>
    <submittedName>
        <fullName evidence="4">Uncharacterized protein</fullName>
    </submittedName>
</protein>
<feature type="transmembrane region" description="Helical" evidence="1">
    <location>
        <begin position="83"/>
        <end position="108"/>
    </location>
</feature>
<dbReference type="Proteomes" id="UP000663889">
    <property type="component" value="Unassembled WGS sequence"/>
</dbReference>
<evidence type="ECO:0000256" key="1">
    <source>
        <dbReference type="SAM" id="Phobius"/>
    </source>
</evidence>
<keyword evidence="1" id="KW-1133">Transmembrane helix</keyword>